<evidence type="ECO:0000313" key="2">
    <source>
        <dbReference type="EMBL" id="GFD57843.1"/>
    </source>
</evidence>
<accession>A0A699XF82</accession>
<reference evidence="2" key="1">
    <citation type="journal article" date="2019" name="Sci. Rep.">
        <title>Draft genome of Tanacetum cinerariifolium, the natural source of mosquito coil.</title>
        <authorList>
            <person name="Yamashiro T."/>
            <person name="Shiraishi A."/>
            <person name="Satake H."/>
            <person name="Nakayama K."/>
        </authorList>
    </citation>
    <scope>NUCLEOTIDE SEQUENCE</scope>
</reference>
<organism evidence="2">
    <name type="scientific">Tanacetum cinerariifolium</name>
    <name type="common">Dalmatian daisy</name>
    <name type="synonym">Chrysanthemum cinerariifolium</name>
    <dbReference type="NCBI Taxonomy" id="118510"/>
    <lineage>
        <taxon>Eukaryota</taxon>
        <taxon>Viridiplantae</taxon>
        <taxon>Streptophyta</taxon>
        <taxon>Embryophyta</taxon>
        <taxon>Tracheophyta</taxon>
        <taxon>Spermatophyta</taxon>
        <taxon>Magnoliopsida</taxon>
        <taxon>eudicotyledons</taxon>
        <taxon>Gunneridae</taxon>
        <taxon>Pentapetalae</taxon>
        <taxon>asterids</taxon>
        <taxon>campanulids</taxon>
        <taxon>Asterales</taxon>
        <taxon>Asteraceae</taxon>
        <taxon>Asteroideae</taxon>
        <taxon>Anthemideae</taxon>
        <taxon>Anthemidinae</taxon>
        <taxon>Tanacetum</taxon>
    </lineage>
</organism>
<feature type="region of interest" description="Disordered" evidence="1">
    <location>
        <begin position="1"/>
        <end position="75"/>
    </location>
</feature>
<gene>
    <name evidence="2" type="ORF">Tci_929812</name>
</gene>
<feature type="compositionally biased region" description="Basic and acidic residues" evidence="1">
    <location>
        <begin position="1"/>
        <end position="11"/>
    </location>
</feature>
<dbReference type="AlphaFoldDB" id="A0A699XF82"/>
<dbReference type="EMBL" id="BKCJ011845600">
    <property type="protein sequence ID" value="GFD57843.1"/>
    <property type="molecule type" value="Genomic_DNA"/>
</dbReference>
<feature type="non-terminal residue" evidence="2">
    <location>
        <position position="1"/>
    </location>
</feature>
<name>A0A699XF82_TANCI</name>
<feature type="compositionally biased region" description="Basic and acidic residues" evidence="1">
    <location>
        <begin position="27"/>
        <end position="41"/>
    </location>
</feature>
<protein>
    <submittedName>
        <fullName evidence="2">Uncharacterized protein</fullName>
    </submittedName>
</protein>
<proteinExistence type="predicted"/>
<comment type="caution">
    <text evidence="2">The sequence shown here is derived from an EMBL/GenBank/DDBJ whole genome shotgun (WGS) entry which is preliminary data.</text>
</comment>
<sequence>RAVGRQADHRLQAPSTRARRHRLRTSGPRDFRAPDRGRKPADGPVSLPRVRSKGSTGVHLRAVPGAAADEATSRR</sequence>
<evidence type="ECO:0000256" key="1">
    <source>
        <dbReference type="SAM" id="MobiDB-lite"/>
    </source>
</evidence>